<name>A0A132NRF4_GIAIN</name>
<dbReference type="FunFam" id="3.30.200.20:FF:001026">
    <property type="entry name" value="Aurora kinase"/>
    <property type="match status" value="1"/>
</dbReference>
<reference evidence="13 14" key="1">
    <citation type="journal article" date="2015" name="Mol. Biochem. Parasitol.">
        <title>Identification of polymorphic genes for use in assemblage B genotyping assays through comparative genomics of multiple assemblage B Giardia duodenalis isolates.</title>
        <authorList>
            <person name="Wielinga C."/>
            <person name="Thompson R.C."/>
            <person name="Monis P."/>
            <person name="Ryan U."/>
        </authorList>
    </citation>
    <scope>NUCLEOTIDE SEQUENCE [LARGE SCALE GENOMIC DNA]</scope>
    <source>
        <strain evidence="13 14">BAH15c1</strain>
    </source>
</reference>
<keyword evidence="3 7" id="KW-0547">Nucleotide-binding</keyword>
<dbReference type="EC" id="2.7.11.1" evidence="11"/>
<accession>A0A132NRF4</accession>
<feature type="active site" description="Proton acceptor" evidence="6">
    <location>
        <position position="143"/>
    </location>
</feature>
<dbReference type="GO" id="GO:0004674">
    <property type="term" value="F:protein serine/threonine kinase activity"/>
    <property type="evidence" value="ECO:0007669"/>
    <property type="project" value="UniProtKB-KW"/>
</dbReference>
<evidence type="ECO:0000256" key="10">
    <source>
        <dbReference type="RuleBase" id="RU000304"/>
    </source>
</evidence>
<feature type="binding site" evidence="7">
    <location>
        <begin position="147"/>
        <end position="148"/>
    </location>
    <ligand>
        <name>ATP</name>
        <dbReference type="ChEBI" id="CHEBI:30616"/>
    </ligand>
</feature>
<feature type="binding site" evidence="7">
    <location>
        <begin position="98"/>
        <end position="100"/>
    </location>
    <ligand>
        <name>ATP</name>
        <dbReference type="ChEBI" id="CHEBI:30616"/>
    </ligand>
</feature>
<feature type="binding site" evidence="7 9">
    <location>
        <position position="49"/>
    </location>
    <ligand>
        <name>ATP</name>
        <dbReference type="ChEBI" id="CHEBI:30616"/>
    </ligand>
</feature>
<dbReference type="Gene3D" id="1.10.510.10">
    <property type="entry name" value="Transferase(Phosphotransferase) domain 1"/>
    <property type="match status" value="1"/>
</dbReference>
<comment type="similarity">
    <text evidence="11">Belongs to the protein kinase superfamily. Ser/Thr protein kinase family. Aurora subfamily.</text>
</comment>
<dbReference type="Proteomes" id="UP000070089">
    <property type="component" value="Unassembled WGS sequence"/>
</dbReference>
<comment type="caution">
    <text evidence="13">The sequence shown here is derived from an EMBL/GenBank/DDBJ whole genome shotgun (WGS) entry which is preliminary data.</text>
</comment>
<proteinExistence type="inferred from homology"/>
<dbReference type="AlphaFoldDB" id="A0A132NRF4"/>
<dbReference type="OrthoDB" id="377346at2759"/>
<feature type="binding site" evidence="7">
    <location>
        <position position="189"/>
    </location>
    <ligand>
        <name>ATP</name>
        <dbReference type="ChEBI" id="CHEBI:30616"/>
    </ligand>
</feature>
<evidence type="ECO:0000259" key="12">
    <source>
        <dbReference type="PROSITE" id="PS50011"/>
    </source>
</evidence>
<dbReference type="SMART" id="SM00220">
    <property type="entry name" value="S_TKc"/>
    <property type="match status" value="1"/>
</dbReference>
<sequence length="311" mass="36155">MPPYPASHTGVGKRTTVDDFEIGRFLGRGKYGLVYLAREQSSKLVVALKVLYKSYIKSERVEGQVRRELDIHLNVRHINIIRLYTWFQDETRVFLVLEVAPYGELYQRLQQFGKFPLPVVSKIIRDVAQAIQYLHKKNIFHRDLKAENILICKGRESRDNVEVHNSDDSLSTHDHELIRMANYTYKIADFGWSVHHPTHGGRRRTQCGTLDYLPPEVMLGQSYDKACDIWSLGALCYELICGTAPFYHDEIKITRQNIANVEYSFTKDFSPASKDFIQRMLVRSPEARISIEDILRHPFLKQTEPRNKISK</sequence>
<feature type="domain" description="Protein kinase" evidence="12">
    <location>
        <begin position="20"/>
        <end position="300"/>
    </location>
</feature>
<organism evidence="13 14">
    <name type="scientific">Giardia duodenalis assemblage B</name>
    <dbReference type="NCBI Taxonomy" id="1394984"/>
    <lineage>
        <taxon>Eukaryota</taxon>
        <taxon>Metamonada</taxon>
        <taxon>Diplomonadida</taxon>
        <taxon>Hexamitidae</taxon>
        <taxon>Giardiinae</taxon>
        <taxon>Giardia</taxon>
    </lineage>
</organism>
<evidence type="ECO:0000256" key="1">
    <source>
        <dbReference type="ARBA" id="ARBA00022527"/>
    </source>
</evidence>
<evidence type="ECO:0000256" key="7">
    <source>
        <dbReference type="PIRSR" id="PIRSR630616-2"/>
    </source>
</evidence>
<evidence type="ECO:0000256" key="6">
    <source>
        <dbReference type="PIRSR" id="PIRSR630616-1"/>
    </source>
</evidence>
<evidence type="ECO:0000313" key="13">
    <source>
        <dbReference type="EMBL" id="KWX12651.1"/>
    </source>
</evidence>
<evidence type="ECO:0000256" key="8">
    <source>
        <dbReference type="PIRSR" id="PIRSR630616-3"/>
    </source>
</evidence>
<dbReference type="PANTHER" id="PTHR24350">
    <property type="entry name" value="SERINE/THREONINE-PROTEIN KINASE IAL-RELATED"/>
    <property type="match status" value="1"/>
</dbReference>
<dbReference type="GO" id="GO:0005524">
    <property type="term" value="F:ATP binding"/>
    <property type="evidence" value="ECO:0007669"/>
    <property type="project" value="UniProtKB-UniRule"/>
</dbReference>
<gene>
    <name evidence="13" type="ORF">QR46_3366</name>
</gene>
<evidence type="ECO:0000256" key="11">
    <source>
        <dbReference type="RuleBase" id="RU367134"/>
    </source>
</evidence>
<dbReference type="InterPro" id="IPR011009">
    <property type="entry name" value="Kinase-like_dom_sf"/>
</dbReference>
<dbReference type="PROSITE" id="PS00107">
    <property type="entry name" value="PROTEIN_KINASE_ATP"/>
    <property type="match status" value="1"/>
</dbReference>
<dbReference type="InterPro" id="IPR000719">
    <property type="entry name" value="Prot_kinase_dom"/>
</dbReference>
<dbReference type="InterPro" id="IPR008271">
    <property type="entry name" value="Ser/Thr_kinase_AS"/>
</dbReference>
<evidence type="ECO:0000256" key="2">
    <source>
        <dbReference type="ARBA" id="ARBA00022679"/>
    </source>
</evidence>
<keyword evidence="2 11" id="KW-0808">Transferase</keyword>
<keyword evidence="1 10" id="KW-0723">Serine/threonine-protein kinase</keyword>
<evidence type="ECO:0000256" key="4">
    <source>
        <dbReference type="ARBA" id="ARBA00022777"/>
    </source>
</evidence>
<dbReference type="VEuPathDB" id="GiardiaDB:QR46_3366"/>
<feature type="binding site" evidence="7">
    <location>
        <position position="30"/>
    </location>
    <ligand>
        <name>ATP</name>
        <dbReference type="ChEBI" id="CHEBI:30616"/>
    </ligand>
</feature>
<comment type="catalytic activity">
    <reaction evidence="11">
        <text>L-seryl-[protein] + ATP = O-phospho-L-seryl-[protein] + ADP + H(+)</text>
        <dbReference type="Rhea" id="RHEA:17989"/>
        <dbReference type="Rhea" id="RHEA-COMP:9863"/>
        <dbReference type="Rhea" id="RHEA-COMP:11604"/>
        <dbReference type="ChEBI" id="CHEBI:15378"/>
        <dbReference type="ChEBI" id="CHEBI:29999"/>
        <dbReference type="ChEBI" id="CHEBI:30616"/>
        <dbReference type="ChEBI" id="CHEBI:83421"/>
        <dbReference type="ChEBI" id="CHEBI:456216"/>
        <dbReference type="EC" id="2.7.11.1"/>
    </reaction>
</comment>
<dbReference type="Pfam" id="PF00069">
    <property type="entry name" value="Pkinase"/>
    <property type="match status" value="1"/>
</dbReference>
<comment type="catalytic activity">
    <reaction evidence="11">
        <text>L-threonyl-[protein] + ATP = O-phospho-L-threonyl-[protein] + ADP + H(+)</text>
        <dbReference type="Rhea" id="RHEA:46608"/>
        <dbReference type="Rhea" id="RHEA-COMP:11060"/>
        <dbReference type="Rhea" id="RHEA-COMP:11605"/>
        <dbReference type="ChEBI" id="CHEBI:15378"/>
        <dbReference type="ChEBI" id="CHEBI:30013"/>
        <dbReference type="ChEBI" id="CHEBI:30616"/>
        <dbReference type="ChEBI" id="CHEBI:61977"/>
        <dbReference type="ChEBI" id="CHEBI:456216"/>
        <dbReference type="EC" id="2.7.11.1"/>
    </reaction>
</comment>
<dbReference type="PROSITE" id="PS50011">
    <property type="entry name" value="PROTEIN_KINASE_DOM"/>
    <property type="match status" value="1"/>
</dbReference>
<evidence type="ECO:0000256" key="9">
    <source>
        <dbReference type="PROSITE-ProRule" id="PRU10141"/>
    </source>
</evidence>
<evidence type="ECO:0000313" key="14">
    <source>
        <dbReference type="Proteomes" id="UP000070089"/>
    </source>
</evidence>
<dbReference type="Gene3D" id="3.30.200.20">
    <property type="entry name" value="Phosphorylase Kinase, domain 1"/>
    <property type="match status" value="1"/>
</dbReference>
<protein>
    <recommendedName>
        <fullName evidence="11">Aurora kinase</fullName>
        <ecNumber evidence="11">2.7.11.1</ecNumber>
    </recommendedName>
</protein>
<keyword evidence="5 7" id="KW-0067">ATP-binding</keyword>
<dbReference type="InterPro" id="IPR017441">
    <property type="entry name" value="Protein_kinase_ATP_BS"/>
</dbReference>
<dbReference type="InterPro" id="IPR030616">
    <property type="entry name" value="Aur-like"/>
</dbReference>
<dbReference type="CDD" id="cd14007">
    <property type="entry name" value="STKc_Aurora"/>
    <property type="match status" value="1"/>
</dbReference>
<dbReference type="PROSITE" id="PS00108">
    <property type="entry name" value="PROTEIN_KINASE_ST"/>
    <property type="match status" value="1"/>
</dbReference>
<keyword evidence="4 11" id="KW-0418">Kinase</keyword>
<dbReference type="EMBL" id="JXTI01000106">
    <property type="protein sequence ID" value="KWX12651.1"/>
    <property type="molecule type" value="Genomic_DNA"/>
</dbReference>
<evidence type="ECO:0000256" key="3">
    <source>
        <dbReference type="ARBA" id="ARBA00022741"/>
    </source>
</evidence>
<feature type="cross-link" description="Glycyl lysine isopeptide (Lys-Gly) (interchain with G-Cter in SUMO2)" evidence="8">
    <location>
        <position position="145"/>
    </location>
</feature>
<dbReference type="SUPFAM" id="SSF56112">
    <property type="entry name" value="Protein kinase-like (PK-like)"/>
    <property type="match status" value="1"/>
</dbReference>
<evidence type="ECO:0000256" key="5">
    <source>
        <dbReference type="ARBA" id="ARBA00022840"/>
    </source>
</evidence>